<feature type="signal peptide" evidence="2">
    <location>
        <begin position="1"/>
        <end position="18"/>
    </location>
</feature>
<protein>
    <recommendedName>
        <fullName evidence="4">Secreted protein</fullName>
    </recommendedName>
</protein>
<keyword evidence="1" id="KW-1133">Transmembrane helix</keyword>
<evidence type="ECO:0000313" key="3">
    <source>
        <dbReference type="EMBL" id="MBW73086.1"/>
    </source>
</evidence>
<dbReference type="EMBL" id="GGFL01008908">
    <property type="protein sequence ID" value="MBW73086.1"/>
    <property type="molecule type" value="Transcribed_RNA"/>
</dbReference>
<feature type="transmembrane region" description="Helical" evidence="1">
    <location>
        <begin position="84"/>
        <end position="109"/>
    </location>
</feature>
<keyword evidence="1" id="KW-0812">Transmembrane</keyword>
<sequence>MVTTISLILVILLIVTVQQPLATAAAAAAAATTVRYPVVVRLPRVPIGARDSLGQLFTLFLSQRTGVHRVRCLQISTTTAATTAAAVAIAVTVAGGGISVVMAAAIVALRCHTVRVGVEIETGRGGKRAGVPLLNVAQIAQQLRQIAVAAIAAPTVGRIGPEKVEIGVHILMLLLLVVVLIVVVIVVPLALISAHWQRALVLQVLVVALCRMAVTTAYHPATRKRRRGGGA</sequence>
<evidence type="ECO:0000256" key="2">
    <source>
        <dbReference type="SAM" id="SignalP"/>
    </source>
</evidence>
<proteinExistence type="predicted"/>
<keyword evidence="1" id="KW-0472">Membrane</keyword>
<organism evidence="3">
    <name type="scientific">Anopheles darlingi</name>
    <name type="common">Mosquito</name>
    <dbReference type="NCBI Taxonomy" id="43151"/>
    <lineage>
        <taxon>Eukaryota</taxon>
        <taxon>Metazoa</taxon>
        <taxon>Ecdysozoa</taxon>
        <taxon>Arthropoda</taxon>
        <taxon>Hexapoda</taxon>
        <taxon>Insecta</taxon>
        <taxon>Pterygota</taxon>
        <taxon>Neoptera</taxon>
        <taxon>Endopterygota</taxon>
        <taxon>Diptera</taxon>
        <taxon>Nematocera</taxon>
        <taxon>Culicoidea</taxon>
        <taxon>Culicidae</taxon>
        <taxon>Anophelinae</taxon>
        <taxon>Anopheles</taxon>
    </lineage>
</organism>
<evidence type="ECO:0008006" key="4">
    <source>
        <dbReference type="Google" id="ProtNLM"/>
    </source>
</evidence>
<evidence type="ECO:0000256" key="1">
    <source>
        <dbReference type="SAM" id="Phobius"/>
    </source>
</evidence>
<accession>A0A2M4D6C6</accession>
<feature type="transmembrane region" description="Helical" evidence="1">
    <location>
        <begin position="168"/>
        <end position="194"/>
    </location>
</feature>
<keyword evidence="2" id="KW-0732">Signal</keyword>
<reference evidence="3" key="1">
    <citation type="submission" date="2018-01" db="EMBL/GenBank/DDBJ databases">
        <title>An insight into the sialome of Amazonian anophelines.</title>
        <authorList>
            <person name="Ribeiro J.M."/>
            <person name="Scarpassa V."/>
            <person name="Calvo E."/>
        </authorList>
    </citation>
    <scope>NUCLEOTIDE SEQUENCE</scope>
</reference>
<dbReference type="AlphaFoldDB" id="A0A2M4D6C6"/>
<feature type="transmembrane region" description="Helical" evidence="1">
    <location>
        <begin position="200"/>
        <end position="218"/>
    </location>
</feature>
<name>A0A2M4D6C6_ANODA</name>
<feature type="chain" id="PRO_5014636863" description="Secreted protein" evidence="2">
    <location>
        <begin position="19"/>
        <end position="231"/>
    </location>
</feature>